<dbReference type="GO" id="GO:0008270">
    <property type="term" value="F:zinc ion binding"/>
    <property type="evidence" value="ECO:0007669"/>
    <property type="project" value="TreeGrafter"/>
</dbReference>
<evidence type="ECO:0000256" key="1">
    <source>
        <dbReference type="ARBA" id="ARBA00022679"/>
    </source>
</evidence>
<evidence type="ECO:0000256" key="3">
    <source>
        <dbReference type="RuleBase" id="RU361240"/>
    </source>
</evidence>
<feature type="domain" description="Peptidase M28" evidence="4">
    <location>
        <begin position="32"/>
        <end position="219"/>
    </location>
</feature>
<keyword evidence="3" id="KW-0862">Zinc</keyword>
<dbReference type="AlphaFoldDB" id="A0A6A6NYI2"/>
<dbReference type="OrthoDB" id="3907302at2759"/>
<dbReference type="EMBL" id="MU001682">
    <property type="protein sequence ID" value="KAF2456825.1"/>
    <property type="molecule type" value="Genomic_DNA"/>
</dbReference>
<dbReference type="SUPFAM" id="SSF53187">
    <property type="entry name" value="Zn-dependent exopeptidases"/>
    <property type="match status" value="1"/>
</dbReference>
<accession>A0A6A6NYI2</accession>
<dbReference type="GO" id="GO:0006508">
    <property type="term" value="P:proteolysis"/>
    <property type="evidence" value="ECO:0007669"/>
    <property type="project" value="UniProtKB-KW"/>
</dbReference>
<organism evidence="5 6">
    <name type="scientific">Lineolata rhizophorae</name>
    <dbReference type="NCBI Taxonomy" id="578093"/>
    <lineage>
        <taxon>Eukaryota</taxon>
        <taxon>Fungi</taxon>
        <taxon>Dikarya</taxon>
        <taxon>Ascomycota</taxon>
        <taxon>Pezizomycotina</taxon>
        <taxon>Dothideomycetes</taxon>
        <taxon>Dothideomycetes incertae sedis</taxon>
        <taxon>Lineolatales</taxon>
        <taxon>Lineolataceae</taxon>
        <taxon>Lineolata</taxon>
    </lineage>
</organism>
<dbReference type="GO" id="GO:0008233">
    <property type="term" value="F:peptidase activity"/>
    <property type="evidence" value="ECO:0007669"/>
    <property type="project" value="UniProtKB-KW"/>
</dbReference>
<name>A0A6A6NYI2_9PEZI</name>
<keyword evidence="6" id="KW-1185">Reference proteome</keyword>
<dbReference type="InterPro" id="IPR007484">
    <property type="entry name" value="Peptidase_M28"/>
</dbReference>
<evidence type="ECO:0000256" key="2">
    <source>
        <dbReference type="ARBA" id="ARBA00023315"/>
    </source>
</evidence>
<dbReference type="PANTHER" id="PTHR12283">
    <property type="entry name" value="GLUTAMINYL-PEPTIDE CYCLOTRANSFERASE"/>
    <property type="match status" value="1"/>
</dbReference>
<evidence type="ECO:0000313" key="6">
    <source>
        <dbReference type="Proteomes" id="UP000799766"/>
    </source>
</evidence>
<keyword evidence="3" id="KW-0645">Protease</keyword>
<keyword evidence="2" id="KW-0012">Acyltransferase</keyword>
<dbReference type="Gene3D" id="3.40.630.10">
    <property type="entry name" value="Zn peptidases"/>
    <property type="match status" value="1"/>
</dbReference>
<evidence type="ECO:0000259" key="4">
    <source>
        <dbReference type="Pfam" id="PF04389"/>
    </source>
</evidence>
<reference evidence="5" key="1">
    <citation type="journal article" date="2020" name="Stud. Mycol.">
        <title>101 Dothideomycetes genomes: a test case for predicting lifestyles and emergence of pathogens.</title>
        <authorList>
            <person name="Haridas S."/>
            <person name="Albert R."/>
            <person name="Binder M."/>
            <person name="Bloem J."/>
            <person name="Labutti K."/>
            <person name="Salamov A."/>
            <person name="Andreopoulos B."/>
            <person name="Baker S."/>
            <person name="Barry K."/>
            <person name="Bills G."/>
            <person name="Bluhm B."/>
            <person name="Cannon C."/>
            <person name="Castanera R."/>
            <person name="Culley D."/>
            <person name="Daum C."/>
            <person name="Ezra D."/>
            <person name="Gonzalez J."/>
            <person name="Henrissat B."/>
            <person name="Kuo A."/>
            <person name="Liang C."/>
            <person name="Lipzen A."/>
            <person name="Lutzoni F."/>
            <person name="Magnuson J."/>
            <person name="Mondo S."/>
            <person name="Nolan M."/>
            <person name="Ohm R."/>
            <person name="Pangilinan J."/>
            <person name="Park H.-J."/>
            <person name="Ramirez L."/>
            <person name="Alfaro M."/>
            <person name="Sun H."/>
            <person name="Tritt A."/>
            <person name="Yoshinaga Y."/>
            <person name="Zwiers L.-H."/>
            <person name="Turgeon B."/>
            <person name="Goodwin S."/>
            <person name="Spatafora J."/>
            <person name="Crous P."/>
            <person name="Grigoriev I."/>
        </authorList>
    </citation>
    <scope>NUCLEOTIDE SEQUENCE</scope>
    <source>
        <strain evidence="5">ATCC 16933</strain>
    </source>
</reference>
<keyword evidence="1" id="KW-0808">Transferase</keyword>
<keyword evidence="3" id="KW-0378">Hydrolase</keyword>
<protein>
    <recommendedName>
        <fullName evidence="3">Peptide hydrolase</fullName>
        <ecNumber evidence="3">3.4.-.-</ecNumber>
    </recommendedName>
</protein>
<keyword evidence="3" id="KW-0479">Metal-binding</keyword>
<evidence type="ECO:0000313" key="5">
    <source>
        <dbReference type="EMBL" id="KAF2456825.1"/>
    </source>
</evidence>
<dbReference type="InterPro" id="IPR040234">
    <property type="entry name" value="QC/QCL"/>
</dbReference>
<dbReference type="EC" id="3.4.-.-" evidence="3"/>
<dbReference type="Pfam" id="PF04389">
    <property type="entry name" value="Peptidase_M28"/>
    <property type="match status" value="1"/>
</dbReference>
<dbReference type="Proteomes" id="UP000799766">
    <property type="component" value="Unassembled WGS sequence"/>
</dbReference>
<dbReference type="PANTHER" id="PTHR12283:SF6">
    <property type="entry name" value="GLUTAMINYL-PEPTIDE CYCLOTRANSFERASE-RELATED"/>
    <property type="match status" value="1"/>
</dbReference>
<comment type="similarity">
    <text evidence="3">Belongs to the peptidase M28 family.</text>
</comment>
<gene>
    <name evidence="5" type="ORF">BDY21DRAFT_346184</name>
</gene>
<dbReference type="GO" id="GO:0016603">
    <property type="term" value="F:glutaminyl-peptide cyclotransferase activity"/>
    <property type="evidence" value="ECO:0007669"/>
    <property type="project" value="TreeGrafter"/>
</dbReference>
<sequence length="251" mass="28205">MLMHAARTLDEALTRKWEAMEAEGAGEDGGLEAEKGIQIILLDGEEAFVAWTAQDSLYGARSLAAEWENTFHPAMSTFHNQLSSISLFVLLDLLGASNPTVPSWFKTTHWAYRAMAKLETRLRSLGNFKSSPNHESKRQQKRDEEEALFLPEASKSDGRFLSHAIQDDHIPFMARGVEVLHLIPSPFPDAWHNKKGIPDDGEHLDMDTVEDWATLVTAFAAEWMDLEGHFDAARPRGAMGKMRRDESKSEL</sequence>
<proteinExistence type="inferred from homology"/>